<dbReference type="PATRIC" id="fig|1705565.3.peg.1511"/>
<name>A0A0M1N203_9BACL</name>
<accession>A0A0M1N203</accession>
<gene>
    <name evidence="1" type="ORF">AM231_26495</name>
</gene>
<dbReference type="Proteomes" id="UP000036932">
    <property type="component" value="Unassembled WGS sequence"/>
</dbReference>
<proteinExistence type="predicted"/>
<dbReference type="OrthoDB" id="2859043at2"/>
<evidence type="ECO:0000313" key="2">
    <source>
        <dbReference type="Proteomes" id="UP000036932"/>
    </source>
</evidence>
<keyword evidence="2" id="KW-1185">Reference proteome</keyword>
<organism evidence="1 2">
    <name type="scientific">Paenibacillus solani</name>
    <dbReference type="NCBI Taxonomy" id="1705565"/>
    <lineage>
        <taxon>Bacteria</taxon>
        <taxon>Bacillati</taxon>
        <taxon>Bacillota</taxon>
        <taxon>Bacilli</taxon>
        <taxon>Bacillales</taxon>
        <taxon>Paenibacillaceae</taxon>
        <taxon>Paenibacillus</taxon>
    </lineage>
</organism>
<sequence>MNKSELNRIMQELLRRSGSSVTVETEAYFPGGRLIGGKYVMDSHSVTMYTEVIRQQCMQLFGTLEPFHAYFAVVFAHELGHSMDLMLSSLCDRMNNALDEWEQNRIALQIEENAWNNALPWLQDIDPEFVRTIMDCSLEAYHEVLTPEIA</sequence>
<dbReference type="EMBL" id="LIUT01000008">
    <property type="protein sequence ID" value="KOR76178.1"/>
    <property type="molecule type" value="Genomic_DNA"/>
</dbReference>
<comment type="caution">
    <text evidence="1">The sequence shown here is derived from an EMBL/GenBank/DDBJ whole genome shotgun (WGS) entry which is preliminary data.</text>
</comment>
<dbReference type="AlphaFoldDB" id="A0A0M1N203"/>
<dbReference type="RefSeq" id="WP_053491074.1">
    <property type="nucleotide sequence ID" value="NZ_LIUT01000008.1"/>
</dbReference>
<reference evidence="2" key="1">
    <citation type="submission" date="2015-08" db="EMBL/GenBank/DDBJ databases">
        <title>Genome sequencing project for genomic taxonomy and phylogenomics of Bacillus-like bacteria.</title>
        <authorList>
            <person name="Liu B."/>
            <person name="Wang J."/>
            <person name="Zhu Y."/>
            <person name="Liu G."/>
            <person name="Chen Q."/>
            <person name="Chen Z."/>
            <person name="Lan J."/>
            <person name="Che J."/>
            <person name="Ge C."/>
            <person name="Shi H."/>
            <person name="Pan Z."/>
            <person name="Liu X."/>
        </authorList>
    </citation>
    <scope>NUCLEOTIDE SEQUENCE [LARGE SCALE GENOMIC DNA]</scope>
    <source>
        <strain evidence="2">FJAT-22460</strain>
    </source>
</reference>
<evidence type="ECO:0000313" key="1">
    <source>
        <dbReference type="EMBL" id="KOR76178.1"/>
    </source>
</evidence>
<protein>
    <submittedName>
        <fullName evidence="1">Uncharacterized protein</fullName>
    </submittedName>
</protein>